<dbReference type="InterPro" id="IPR003018">
    <property type="entry name" value="GAF"/>
</dbReference>
<dbReference type="Pfam" id="PF13185">
    <property type="entry name" value="GAF_2"/>
    <property type="match status" value="1"/>
</dbReference>
<dbReference type="PANTHER" id="PTHR43065">
    <property type="entry name" value="SENSOR HISTIDINE KINASE"/>
    <property type="match status" value="1"/>
</dbReference>
<evidence type="ECO:0000256" key="6">
    <source>
        <dbReference type="ARBA" id="ARBA00022777"/>
    </source>
</evidence>
<dbReference type="SUPFAM" id="SSF47384">
    <property type="entry name" value="Homodimeric domain of signal transducing histidine kinase"/>
    <property type="match status" value="1"/>
</dbReference>
<comment type="caution">
    <text evidence="12">The sequence shown here is derived from an EMBL/GenBank/DDBJ whole genome shotgun (WGS) entry which is preliminary data.</text>
</comment>
<evidence type="ECO:0000256" key="2">
    <source>
        <dbReference type="ARBA" id="ARBA00012438"/>
    </source>
</evidence>
<dbReference type="Proteomes" id="UP000641025">
    <property type="component" value="Unassembled WGS sequence"/>
</dbReference>
<dbReference type="PROSITE" id="PS50112">
    <property type="entry name" value="PAS"/>
    <property type="match status" value="1"/>
</dbReference>
<dbReference type="Gene3D" id="3.30.450.20">
    <property type="entry name" value="PAS domain"/>
    <property type="match status" value="1"/>
</dbReference>
<dbReference type="PROSITE" id="PS50109">
    <property type="entry name" value="HIS_KIN"/>
    <property type="match status" value="1"/>
</dbReference>
<gene>
    <name evidence="12" type="ORF">JFN90_01400</name>
</gene>
<dbReference type="Gene3D" id="3.30.565.10">
    <property type="entry name" value="Histidine kinase-like ATPase, C-terminal domain"/>
    <property type="match status" value="1"/>
</dbReference>
<comment type="catalytic activity">
    <reaction evidence="1">
        <text>ATP + protein L-histidine = ADP + protein N-phospho-L-histidine.</text>
        <dbReference type="EC" id="2.7.13.3"/>
    </reaction>
</comment>
<keyword evidence="8" id="KW-0902">Two-component regulatory system</keyword>
<dbReference type="RefSeq" id="WP_199393312.1">
    <property type="nucleotide sequence ID" value="NZ_JAEMHK010000001.1"/>
</dbReference>
<dbReference type="InterPro" id="IPR005467">
    <property type="entry name" value="His_kinase_dom"/>
</dbReference>
<evidence type="ECO:0000259" key="10">
    <source>
        <dbReference type="PROSITE" id="PS50109"/>
    </source>
</evidence>
<dbReference type="Pfam" id="PF02518">
    <property type="entry name" value="HATPase_c"/>
    <property type="match status" value="1"/>
</dbReference>
<dbReference type="Gene3D" id="1.10.287.130">
    <property type="match status" value="1"/>
</dbReference>
<dbReference type="CDD" id="cd00130">
    <property type="entry name" value="PAS"/>
    <property type="match status" value="1"/>
</dbReference>
<keyword evidence="4" id="KW-0808">Transferase</keyword>
<evidence type="ECO:0000256" key="7">
    <source>
        <dbReference type="ARBA" id="ARBA00022840"/>
    </source>
</evidence>
<dbReference type="SUPFAM" id="SSF55781">
    <property type="entry name" value="GAF domain-like"/>
    <property type="match status" value="1"/>
</dbReference>
<evidence type="ECO:0000256" key="3">
    <source>
        <dbReference type="ARBA" id="ARBA00022553"/>
    </source>
</evidence>
<evidence type="ECO:0000256" key="1">
    <source>
        <dbReference type="ARBA" id="ARBA00000085"/>
    </source>
</evidence>
<dbReference type="PRINTS" id="PR00344">
    <property type="entry name" value="BCTRLSENSOR"/>
</dbReference>
<dbReference type="InterPro" id="IPR029016">
    <property type="entry name" value="GAF-like_dom_sf"/>
</dbReference>
<dbReference type="SMART" id="SM00387">
    <property type="entry name" value="HATPase_c"/>
    <property type="match status" value="1"/>
</dbReference>
<dbReference type="SMART" id="SM00388">
    <property type="entry name" value="HisKA"/>
    <property type="match status" value="1"/>
</dbReference>
<dbReference type="Gene3D" id="3.30.450.40">
    <property type="match status" value="1"/>
</dbReference>
<dbReference type="Pfam" id="PF13426">
    <property type="entry name" value="PAS_9"/>
    <property type="match status" value="1"/>
</dbReference>
<feature type="domain" description="Histidine kinase" evidence="10">
    <location>
        <begin position="393"/>
        <end position="604"/>
    </location>
</feature>
<keyword evidence="7" id="KW-0067">ATP-binding</keyword>
<evidence type="ECO:0000256" key="9">
    <source>
        <dbReference type="SAM" id="Coils"/>
    </source>
</evidence>
<keyword evidence="3" id="KW-0597">Phosphoprotein</keyword>
<dbReference type="InterPro" id="IPR004358">
    <property type="entry name" value="Sig_transdc_His_kin-like_C"/>
</dbReference>
<reference evidence="12 13" key="1">
    <citation type="submission" date="2020-12" db="EMBL/GenBank/DDBJ databases">
        <title>Geomonas sp. Red259, isolated from paddy soil.</title>
        <authorList>
            <person name="Xu Z."/>
            <person name="Zhang Z."/>
            <person name="Masuda Y."/>
            <person name="Itoh H."/>
            <person name="Senoo K."/>
        </authorList>
    </citation>
    <scope>NUCLEOTIDE SEQUENCE [LARGE SCALE GENOMIC DNA]</scope>
    <source>
        <strain evidence="12 13">Red259</strain>
    </source>
</reference>
<feature type="coiled-coil region" evidence="9">
    <location>
        <begin position="3"/>
        <end position="37"/>
    </location>
</feature>
<dbReference type="InterPro" id="IPR035965">
    <property type="entry name" value="PAS-like_dom_sf"/>
</dbReference>
<keyword evidence="13" id="KW-1185">Reference proteome</keyword>
<dbReference type="SUPFAM" id="SSF55874">
    <property type="entry name" value="ATPase domain of HSP90 chaperone/DNA topoisomerase II/histidine kinase"/>
    <property type="match status" value="1"/>
</dbReference>
<organism evidence="12 13">
    <name type="scientific">Geomonas propionica</name>
    <dbReference type="NCBI Taxonomy" id="2798582"/>
    <lineage>
        <taxon>Bacteria</taxon>
        <taxon>Pseudomonadati</taxon>
        <taxon>Thermodesulfobacteriota</taxon>
        <taxon>Desulfuromonadia</taxon>
        <taxon>Geobacterales</taxon>
        <taxon>Geobacteraceae</taxon>
        <taxon>Geomonas</taxon>
    </lineage>
</organism>
<evidence type="ECO:0000313" key="13">
    <source>
        <dbReference type="Proteomes" id="UP000641025"/>
    </source>
</evidence>
<accession>A0ABS0YMR0</accession>
<sequence length="604" mass="66109">MPLSDTPKSREELEAQIEELSRRLEETEQILEAIQSGSVDAVVVATPEGSQIFTLQGAEHPYRVLVETMSEGAITMGSDGSILYCNTRFAAMLQYPMEKIIGSPLASYVAPADVPFFNARIRKCREEFSKHEISLVTHSGAPLPVLVSCCSMGPSEAGAVSVIVTDITQRKQTERTILRLNRLYAMLSGTNHAIVHAASPASIYHEFCRVAVEAGGFRLACVGLIDEASGAVKTAAACGETGYLDGLESGAGTDADGMRPVNLAISEGTYYICNDFLADETTRPWRIKAHAHGLYAVASVVIKQDEDVIGALTLYADEKNFFDAQQVDLLQQMSTEVSFALETLHQSVLRKEAEQALQSETVERLRAVEELRNNEQMLIHQSRHAALGEMIGNIAHQWRQPLNSLGLLVQQAPLYYALGEVDQEYMEQSAKKAMELIQHMSRTIDDFRNFFKPNKTKVLFHVKDEVVRTISLLAGSLEGQRIAVEVETDADPVVEGYPNEFSQALLNILINARDALMERHVAAPKVIIKVTSENSRAVTTIVDNAGGIPEEVIGKIFDPYFTTKGPQAGTGVGLFMSKTIIEKNMGGSVTVRNTGAGAEFRIEV</sequence>
<protein>
    <recommendedName>
        <fullName evidence="2">histidine kinase</fullName>
        <ecNumber evidence="2">2.7.13.3</ecNumber>
    </recommendedName>
</protein>
<evidence type="ECO:0000256" key="4">
    <source>
        <dbReference type="ARBA" id="ARBA00022679"/>
    </source>
</evidence>
<dbReference type="CDD" id="cd00082">
    <property type="entry name" value="HisKA"/>
    <property type="match status" value="1"/>
</dbReference>
<proteinExistence type="predicted"/>
<name>A0ABS0YMR0_9BACT</name>
<dbReference type="InterPro" id="IPR003594">
    <property type="entry name" value="HATPase_dom"/>
</dbReference>
<dbReference type="InterPro" id="IPR000014">
    <property type="entry name" value="PAS"/>
</dbReference>
<keyword evidence="5" id="KW-0547">Nucleotide-binding</keyword>
<dbReference type="PANTHER" id="PTHR43065:SF10">
    <property type="entry name" value="PEROXIDE STRESS-ACTIVATED HISTIDINE KINASE MAK3"/>
    <property type="match status" value="1"/>
</dbReference>
<dbReference type="SMART" id="SM00091">
    <property type="entry name" value="PAS"/>
    <property type="match status" value="1"/>
</dbReference>
<dbReference type="InterPro" id="IPR003661">
    <property type="entry name" value="HisK_dim/P_dom"/>
</dbReference>
<dbReference type="InterPro" id="IPR036097">
    <property type="entry name" value="HisK_dim/P_sf"/>
</dbReference>
<evidence type="ECO:0000256" key="5">
    <source>
        <dbReference type="ARBA" id="ARBA00022741"/>
    </source>
</evidence>
<evidence type="ECO:0000256" key="8">
    <source>
        <dbReference type="ARBA" id="ARBA00023012"/>
    </source>
</evidence>
<dbReference type="EMBL" id="JAEMHK010000001">
    <property type="protein sequence ID" value="MBJ6798785.1"/>
    <property type="molecule type" value="Genomic_DNA"/>
</dbReference>
<evidence type="ECO:0000313" key="12">
    <source>
        <dbReference type="EMBL" id="MBJ6798785.1"/>
    </source>
</evidence>
<dbReference type="NCBIfam" id="TIGR00229">
    <property type="entry name" value="sensory_box"/>
    <property type="match status" value="1"/>
</dbReference>
<dbReference type="SUPFAM" id="SSF55785">
    <property type="entry name" value="PYP-like sensor domain (PAS domain)"/>
    <property type="match status" value="1"/>
</dbReference>
<feature type="domain" description="PAS" evidence="11">
    <location>
        <begin position="58"/>
        <end position="128"/>
    </location>
</feature>
<evidence type="ECO:0000259" key="11">
    <source>
        <dbReference type="PROSITE" id="PS50112"/>
    </source>
</evidence>
<keyword evidence="6" id="KW-0418">Kinase</keyword>
<dbReference type="EC" id="2.7.13.3" evidence="2"/>
<keyword evidence="9" id="KW-0175">Coiled coil</keyword>
<dbReference type="InterPro" id="IPR036890">
    <property type="entry name" value="HATPase_C_sf"/>
</dbReference>